<proteinExistence type="predicted"/>
<dbReference type="RefSeq" id="WP_341868700.1">
    <property type="nucleotide sequence ID" value="NZ_MUBM01000170.1"/>
</dbReference>
<accession>A0ABV1W5A6</accession>
<keyword evidence="1" id="KW-1133">Transmembrane helix</keyword>
<reference evidence="2 3" key="1">
    <citation type="submission" date="2024-06" db="EMBL/GenBank/DDBJ databases">
        <title>The Natural Products Discovery Center: Release of the First 8490 Sequenced Strains for Exploring Actinobacteria Biosynthetic Diversity.</title>
        <authorList>
            <person name="Kalkreuter E."/>
            <person name="Kautsar S.A."/>
            <person name="Yang D."/>
            <person name="Bader C.D."/>
            <person name="Teijaro C.N."/>
            <person name="Fluegel L."/>
            <person name="Davis C.M."/>
            <person name="Simpson J.R."/>
            <person name="Lauterbach L."/>
            <person name="Steele A.D."/>
            <person name="Gui C."/>
            <person name="Meng S."/>
            <person name="Li G."/>
            <person name="Viehrig K."/>
            <person name="Ye F."/>
            <person name="Su P."/>
            <person name="Kiefer A.F."/>
            <person name="Nichols A."/>
            <person name="Cepeda A.J."/>
            <person name="Yan W."/>
            <person name="Fan B."/>
            <person name="Jiang Y."/>
            <person name="Adhikari A."/>
            <person name="Zheng C.-J."/>
            <person name="Schuster L."/>
            <person name="Cowan T.M."/>
            <person name="Smanski M.J."/>
            <person name="Chevrette M.G."/>
            <person name="De Carvalho L.P.S."/>
            <person name="Shen B."/>
        </authorList>
    </citation>
    <scope>NUCLEOTIDE SEQUENCE [LARGE SCALE GENOMIC DNA]</scope>
    <source>
        <strain evidence="2 3">NPDC000634</strain>
    </source>
</reference>
<keyword evidence="3" id="KW-1185">Reference proteome</keyword>
<name>A0ABV1W5A6_9ACTN</name>
<gene>
    <name evidence="2" type="ORF">ABT317_17880</name>
</gene>
<dbReference type="Proteomes" id="UP001458415">
    <property type="component" value="Unassembled WGS sequence"/>
</dbReference>
<organism evidence="2 3">
    <name type="scientific">Streptomyces carpinensis</name>
    <dbReference type="NCBI Taxonomy" id="66369"/>
    <lineage>
        <taxon>Bacteria</taxon>
        <taxon>Bacillati</taxon>
        <taxon>Actinomycetota</taxon>
        <taxon>Actinomycetes</taxon>
        <taxon>Kitasatosporales</taxon>
        <taxon>Streptomycetaceae</taxon>
        <taxon>Streptomyces</taxon>
    </lineage>
</organism>
<protein>
    <recommendedName>
        <fullName evidence="4">Site-2 protease family protein</fullName>
    </recommendedName>
</protein>
<feature type="transmembrane region" description="Helical" evidence="1">
    <location>
        <begin position="47"/>
        <end position="66"/>
    </location>
</feature>
<evidence type="ECO:0000256" key="1">
    <source>
        <dbReference type="SAM" id="Phobius"/>
    </source>
</evidence>
<evidence type="ECO:0000313" key="3">
    <source>
        <dbReference type="Proteomes" id="UP001458415"/>
    </source>
</evidence>
<evidence type="ECO:0008006" key="4">
    <source>
        <dbReference type="Google" id="ProtNLM"/>
    </source>
</evidence>
<keyword evidence="1" id="KW-0812">Transmembrane</keyword>
<evidence type="ECO:0000313" key="2">
    <source>
        <dbReference type="EMBL" id="MER6978817.1"/>
    </source>
</evidence>
<dbReference type="EMBL" id="JBEPCU010000281">
    <property type="protein sequence ID" value="MER6978817.1"/>
    <property type="molecule type" value="Genomic_DNA"/>
</dbReference>
<sequence length="81" mass="8513">MKRSIQVGSIRGLEIRAHWSVPLVMLFFAYGLARWTLPGYAPGLAPVIYAVVGVVGAFLLLVSLVVHEAAHALMAAAGPGS</sequence>
<keyword evidence="1" id="KW-0472">Membrane</keyword>
<feature type="transmembrane region" description="Helical" evidence="1">
    <location>
        <begin position="21"/>
        <end position="41"/>
    </location>
</feature>
<comment type="caution">
    <text evidence="2">The sequence shown here is derived from an EMBL/GenBank/DDBJ whole genome shotgun (WGS) entry which is preliminary data.</text>
</comment>